<evidence type="ECO:0000256" key="1">
    <source>
        <dbReference type="ARBA" id="ARBA00022729"/>
    </source>
</evidence>
<sequence>MALGRILCFAAALLAALPALAQPVQIFLAHAQPQNPENDPVAAVAEEFRRLLAEKSQGRLEVEIVAESLLGGNRDMTNLVAKGVIHSALVTVGGVTPLYPPLMTTQLPFAFNRVSDARNVLDGPFGQDMAADMAARTKLTLLGFADPGGFHVLTNFDRDIVTPDDMWGLRLRAIPGFAPLDAMITAVNARPVQVSSRDELAMLSAGAIDGQMSPSAVILARNFDMAQHHATLLDALYSPYVWLFNSAKLKALSAADAQAVREAASAALKKGRALVDTMDQSERGRSGLAKRMQVRTLSAAERQAFRQTMQPPVEEAIIQALADDHAWMEKFKAALPSIR</sequence>
<keyword evidence="1 2" id="KW-0732">Signal</keyword>
<dbReference type="Pfam" id="PF03480">
    <property type="entry name" value="DctP"/>
    <property type="match status" value="1"/>
</dbReference>
<gene>
    <name evidence="3" type="primary">dctP</name>
    <name evidence="3" type="ORF">KEC16_10745</name>
</gene>
<dbReference type="InterPro" id="IPR038404">
    <property type="entry name" value="TRAP_DctP_sf"/>
</dbReference>
<dbReference type="NCBIfam" id="NF037995">
    <property type="entry name" value="TRAP_S1"/>
    <property type="match status" value="1"/>
</dbReference>
<dbReference type="InterPro" id="IPR018389">
    <property type="entry name" value="DctP_fam"/>
</dbReference>
<dbReference type="PANTHER" id="PTHR33376">
    <property type="match status" value="1"/>
</dbReference>
<evidence type="ECO:0000256" key="2">
    <source>
        <dbReference type="SAM" id="SignalP"/>
    </source>
</evidence>
<reference evidence="3 4" key="1">
    <citation type="submission" date="2021-04" db="EMBL/GenBank/DDBJ databases">
        <title>Magnetospirillum sulfuroxidans sp. nov., a facultative chemolithoautotrophic sulfur-oxidizing alphaproteobacterium isolated from freshwater sediment and proposals for Paramagetospirillum gen. nov., and Magnetospirillaceae fam. nov.</title>
        <authorList>
            <person name="Koziaeva V."/>
            <person name="Geelhoed J.S."/>
            <person name="Sorokin D.Y."/>
            <person name="Grouzdev D.S."/>
        </authorList>
    </citation>
    <scope>NUCLEOTIDE SEQUENCE [LARGE SCALE GENOMIC DNA]</scope>
    <source>
        <strain evidence="3 4">J10</strain>
    </source>
</reference>
<dbReference type="EMBL" id="JAGTUF010000009">
    <property type="protein sequence ID" value="MBR9972188.1"/>
    <property type="molecule type" value="Genomic_DNA"/>
</dbReference>
<protein>
    <submittedName>
        <fullName evidence="3">TRAP transporter substrate-binding protein DctP</fullName>
    </submittedName>
</protein>
<dbReference type="PANTHER" id="PTHR33376:SF4">
    <property type="entry name" value="SIALIC ACID-BINDING PERIPLASMIC PROTEIN SIAP"/>
    <property type="match status" value="1"/>
</dbReference>
<proteinExistence type="predicted"/>
<dbReference type="Gene3D" id="3.40.190.170">
    <property type="entry name" value="Bacterial extracellular solute-binding protein, family 7"/>
    <property type="match status" value="1"/>
</dbReference>
<keyword evidence="4" id="KW-1185">Reference proteome</keyword>
<feature type="signal peptide" evidence="2">
    <location>
        <begin position="1"/>
        <end position="21"/>
    </location>
</feature>
<dbReference type="RefSeq" id="WP_211548700.1">
    <property type="nucleotide sequence ID" value="NZ_JAGTUF010000009.1"/>
</dbReference>
<organism evidence="3 4">
    <name type="scientific">Magnetospirillum sulfuroxidans</name>
    <dbReference type="NCBI Taxonomy" id="611300"/>
    <lineage>
        <taxon>Bacteria</taxon>
        <taxon>Pseudomonadati</taxon>
        <taxon>Pseudomonadota</taxon>
        <taxon>Alphaproteobacteria</taxon>
        <taxon>Rhodospirillales</taxon>
        <taxon>Rhodospirillaceae</taxon>
        <taxon>Magnetospirillum</taxon>
    </lineage>
</organism>
<dbReference type="Proteomes" id="UP000680714">
    <property type="component" value="Unassembled WGS sequence"/>
</dbReference>
<comment type="caution">
    <text evidence="3">The sequence shown here is derived from an EMBL/GenBank/DDBJ whole genome shotgun (WGS) entry which is preliminary data.</text>
</comment>
<accession>A0ABS5IEK3</accession>
<feature type="chain" id="PRO_5046111072" evidence="2">
    <location>
        <begin position="22"/>
        <end position="339"/>
    </location>
</feature>
<evidence type="ECO:0000313" key="4">
    <source>
        <dbReference type="Proteomes" id="UP000680714"/>
    </source>
</evidence>
<name>A0ABS5IEK3_9PROT</name>
<evidence type="ECO:0000313" key="3">
    <source>
        <dbReference type="EMBL" id="MBR9972188.1"/>
    </source>
</evidence>